<sequence>MEVISFSSIQRWSFPCFDGQDPKGWIKKCTRYFSLCRIQDEQKVDLAALHLRGSAEMWFGSYIMGRRGLTWDEFIVDICARFKDNLGSKVIEDFNKLCQVGTIDEYLAKFEELRALMLVRTPTMPEAYFLESFIGGLKPAVKPLVRAFNPQTLPSAIEHARYQEEHLLALKLHPEKPYKPSFSNANNSQRGLLPTPNITPLAPQKAFPSLPKTPNTYSNQRNFISNLQRPTRFVPAAERAEKIAKGLCFLCHQPFERGHKCGYKEKQLFLVEVLGEEEEAQENIGVKEAEDEEEDLIPRTNLCRNWFARNWVLIHQNPASLVSEHRINWVSKPLKLASTRTQAAMEEAMGALLAEQRQWMQDQIADQNRRIVTQQQQFMEQQQKMREQ</sequence>
<evidence type="ECO:0000313" key="3">
    <source>
        <dbReference type="Proteomes" id="UP001153076"/>
    </source>
</evidence>
<dbReference type="Pfam" id="PF19259">
    <property type="entry name" value="Ty3_capsid"/>
    <property type="match status" value="1"/>
</dbReference>
<organism evidence="2 3">
    <name type="scientific">Carnegiea gigantea</name>
    <dbReference type="NCBI Taxonomy" id="171969"/>
    <lineage>
        <taxon>Eukaryota</taxon>
        <taxon>Viridiplantae</taxon>
        <taxon>Streptophyta</taxon>
        <taxon>Embryophyta</taxon>
        <taxon>Tracheophyta</taxon>
        <taxon>Spermatophyta</taxon>
        <taxon>Magnoliopsida</taxon>
        <taxon>eudicotyledons</taxon>
        <taxon>Gunneridae</taxon>
        <taxon>Pentapetalae</taxon>
        <taxon>Caryophyllales</taxon>
        <taxon>Cactineae</taxon>
        <taxon>Cactaceae</taxon>
        <taxon>Cactoideae</taxon>
        <taxon>Echinocereeae</taxon>
        <taxon>Carnegiea</taxon>
    </lineage>
</organism>
<comment type="caution">
    <text evidence="2">The sequence shown here is derived from an EMBL/GenBank/DDBJ whole genome shotgun (WGS) entry which is preliminary data.</text>
</comment>
<name>A0A9Q1QM73_9CARY</name>
<reference evidence="2" key="1">
    <citation type="submission" date="2022-04" db="EMBL/GenBank/DDBJ databases">
        <title>Carnegiea gigantea Genome sequencing and assembly v2.</title>
        <authorList>
            <person name="Copetti D."/>
            <person name="Sanderson M.J."/>
            <person name="Burquez A."/>
            <person name="Wojciechowski M.F."/>
        </authorList>
    </citation>
    <scope>NUCLEOTIDE SEQUENCE</scope>
    <source>
        <strain evidence="2">SGP5-SGP5p</strain>
        <tissue evidence="2">Aerial part</tissue>
    </source>
</reference>
<keyword evidence="3" id="KW-1185">Reference proteome</keyword>
<evidence type="ECO:0000313" key="2">
    <source>
        <dbReference type="EMBL" id="KAJ8446939.1"/>
    </source>
</evidence>
<dbReference type="AlphaFoldDB" id="A0A9Q1QM73"/>
<feature type="domain" description="Ty3 transposon capsid-like protein" evidence="1">
    <location>
        <begin position="38"/>
        <end position="161"/>
    </location>
</feature>
<dbReference type="EMBL" id="JAKOGI010000045">
    <property type="protein sequence ID" value="KAJ8446939.1"/>
    <property type="molecule type" value="Genomic_DNA"/>
</dbReference>
<proteinExistence type="predicted"/>
<dbReference type="InterPro" id="IPR045358">
    <property type="entry name" value="Ty3_capsid"/>
</dbReference>
<gene>
    <name evidence="2" type="ORF">Cgig2_026437</name>
</gene>
<evidence type="ECO:0000259" key="1">
    <source>
        <dbReference type="Pfam" id="PF19259"/>
    </source>
</evidence>
<dbReference type="Proteomes" id="UP001153076">
    <property type="component" value="Unassembled WGS sequence"/>
</dbReference>
<accession>A0A9Q1QM73</accession>
<dbReference type="OrthoDB" id="1738534at2759"/>
<protein>
    <recommendedName>
        <fullName evidence="1">Ty3 transposon capsid-like protein domain-containing protein</fullName>
    </recommendedName>
</protein>